<evidence type="ECO:0000313" key="2">
    <source>
        <dbReference type="Proteomes" id="UP000324222"/>
    </source>
</evidence>
<keyword evidence="2" id="KW-1185">Reference proteome</keyword>
<organism evidence="1 2">
    <name type="scientific">Portunus trituberculatus</name>
    <name type="common">Swimming crab</name>
    <name type="synonym">Neptunus trituberculatus</name>
    <dbReference type="NCBI Taxonomy" id="210409"/>
    <lineage>
        <taxon>Eukaryota</taxon>
        <taxon>Metazoa</taxon>
        <taxon>Ecdysozoa</taxon>
        <taxon>Arthropoda</taxon>
        <taxon>Crustacea</taxon>
        <taxon>Multicrustacea</taxon>
        <taxon>Malacostraca</taxon>
        <taxon>Eumalacostraca</taxon>
        <taxon>Eucarida</taxon>
        <taxon>Decapoda</taxon>
        <taxon>Pleocyemata</taxon>
        <taxon>Brachyura</taxon>
        <taxon>Eubrachyura</taxon>
        <taxon>Portunoidea</taxon>
        <taxon>Portunidae</taxon>
        <taxon>Portuninae</taxon>
        <taxon>Portunus</taxon>
    </lineage>
</organism>
<dbReference type="Proteomes" id="UP000324222">
    <property type="component" value="Unassembled WGS sequence"/>
</dbReference>
<comment type="caution">
    <text evidence="1">The sequence shown here is derived from an EMBL/GenBank/DDBJ whole genome shotgun (WGS) entry which is preliminary data.</text>
</comment>
<reference evidence="1 2" key="1">
    <citation type="submission" date="2019-05" db="EMBL/GenBank/DDBJ databases">
        <title>Another draft genome of Portunus trituberculatus and its Hox gene families provides insights of decapod evolution.</title>
        <authorList>
            <person name="Jeong J.-H."/>
            <person name="Song I."/>
            <person name="Kim S."/>
            <person name="Choi T."/>
            <person name="Kim D."/>
            <person name="Ryu S."/>
            <person name="Kim W."/>
        </authorList>
    </citation>
    <scope>NUCLEOTIDE SEQUENCE [LARGE SCALE GENOMIC DNA]</scope>
    <source>
        <tissue evidence="1">Muscle</tissue>
    </source>
</reference>
<name>A0A5B7I019_PORTR</name>
<evidence type="ECO:0000313" key="1">
    <source>
        <dbReference type="EMBL" id="MPC75465.1"/>
    </source>
</evidence>
<proteinExistence type="predicted"/>
<gene>
    <name evidence="1" type="ORF">E2C01_069853</name>
</gene>
<sequence>MAHTSTAVP</sequence>
<accession>A0A5B7I019</accession>
<protein>
    <submittedName>
        <fullName evidence="1">Uncharacterized protein</fullName>
    </submittedName>
</protein>
<dbReference type="EMBL" id="VSRR010041177">
    <property type="protein sequence ID" value="MPC75465.1"/>
    <property type="molecule type" value="Genomic_DNA"/>
</dbReference>